<comment type="function">
    <text evidence="1 13">Transfers the gamma-phosphate of ATP to the 4'-position of a tetraacyldisaccharide 1-phosphate intermediate (termed DS-1-P) to form tetraacyldisaccharide 1,4'-bis-phosphate (lipid IVA).</text>
</comment>
<name>A0AAJ0U6W1_9GAMM</name>
<evidence type="ECO:0000256" key="5">
    <source>
        <dbReference type="ARBA" id="ARBA00022516"/>
    </source>
</evidence>
<evidence type="ECO:0000256" key="13">
    <source>
        <dbReference type="HAMAP-Rule" id="MF_00409"/>
    </source>
</evidence>
<evidence type="ECO:0000256" key="9">
    <source>
        <dbReference type="ARBA" id="ARBA00022777"/>
    </source>
</evidence>
<dbReference type="GO" id="GO:0009029">
    <property type="term" value="F:lipid-A 4'-kinase activity"/>
    <property type="evidence" value="ECO:0007669"/>
    <property type="project" value="UniProtKB-UniRule"/>
</dbReference>
<dbReference type="InterPro" id="IPR027417">
    <property type="entry name" value="P-loop_NTPase"/>
</dbReference>
<dbReference type="GO" id="GO:0005524">
    <property type="term" value="F:ATP binding"/>
    <property type="evidence" value="ECO:0007669"/>
    <property type="project" value="UniProtKB-UniRule"/>
</dbReference>
<keyword evidence="16" id="KW-1185">Reference proteome</keyword>
<comment type="catalytic activity">
    <reaction evidence="13">
        <text>a lipid A disaccharide + ATP = a lipid IVA + ADP + H(+)</text>
        <dbReference type="Rhea" id="RHEA:67840"/>
        <dbReference type="ChEBI" id="CHEBI:15378"/>
        <dbReference type="ChEBI" id="CHEBI:30616"/>
        <dbReference type="ChEBI" id="CHEBI:176343"/>
        <dbReference type="ChEBI" id="CHEBI:176425"/>
        <dbReference type="ChEBI" id="CHEBI:456216"/>
        <dbReference type="EC" id="2.7.1.130"/>
    </reaction>
</comment>
<feature type="compositionally biased region" description="Polar residues" evidence="14">
    <location>
        <begin position="27"/>
        <end position="39"/>
    </location>
</feature>
<evidence type="ECO:0000256" key="8">
    <source>
        <dbReference type="ARBA" id="ARBA00022741"/>
    </source>
</evidence>
<dbReference type="Proteomes" id="UP001296776">
    <property type="component" value="Unassembled WGS sequence"/>
</dbReference>
<proteinExistence type="inferred from homology"/>
<dbReference type="PANTHER" id="PTHR42724:SF1">
    <property type="entry name" value="TETRAACYLDISACCHARIDE 4'-KINASE, MITOCHONDRIAL-RELATED"/>
    <property type="match status" value="1"/>
</dbReference>
<accession>A0AAJ0U6W1</accession>
<keyword evidence="10 13" id="KW-0067">ATP-binding</keyword>
<dbReference type="EC" id="2.7.1.130" evidence="3 13"/>
<evidence type="ECO:0000256" key="14">
    <source>
        <dbReference type="SAM" id="MobiDB-lite"/>
    </source>
</evidence>
<evidence type="ECO:0000256" key="3">
    <source>
        <dbReference type="ARBA" id="ARBA00012071"/>
    </source>
</evidence>
<dbReference type="AlphaFoldDB" id="A0AAJ0U6W1"/>
<evidence type="ECO:0000256" key="4">
    <source>
        <dbReference type="ARBA" id="ARBA00016436"/>
    </source>
</evidence>
<dbReference type="GO" id="GO:0005886">
    <property type="term" value="C:plasma membrane"/>
    <property type="evidence" value="ECO:0007669"/>
    <property type="project" value="TreeGrafter"/>
</dbReference>
<evidence type="ECO:0000256" key="12">
    <source>
        <dbReference type="ARBA" id="ARBA00029757"/>
    </source>
</evidence>
<dbReference type="HAMAP" id="MF_00409">
    <property type="entry name" value="LpxK"/>
    <property type="match status" value="1"/>
</dbReference>
<organism evidence="15 16">
    <name type="scientific">Halochromatium glycolicum</name>
    <dbReference type="NCBI Taxonomy" id="85075"/>
    <lineage>
        <taxon>Bacteria</taxon>
        <taxon>Pseudomonadati</taxon>
        <taxon>Pseudomonadota</taxon>
        <taxon>Gammaproteobacteria</taxon>
        <taxon>Chromatiales</taxon>
        <taxon>Chromatiaceae</taxon>
        <taxon>Halochromatium</taxon>
    </lineage>
</organism>
<evidence type="ECO:0000256" key="11">
    <source>
        <dbReference type="ARBA" id="ARBA00023098"/>
    </source>
</evidence>
<dbReference type="GO" id="GO:0009245">
    <property type="term" value="P:lipid A biosynthetic process"/>
    <property type="evidence" value="ECO:0007669"/>
    <property type="project" value="UniProtKB-UniRule"/>
</dbReference>
<feature type="binding site" evidence="13">
    <location>
        <begin position="109"/>
        <end position="116"/>
    </location>
    <ligand>
        <name>ATP</name>
        <dbReference type="ChEBI" id="CHEBI:30616"/>
    </ligand>
</feature>
<reference evidence="15" key="2">
    <citation type="journal article" date="2020" name="Microorganisms">
        <title>Osmotic Adaptation and Compatible Solute Biosynthesis of Phototrophic Bacteria as Revealed from Genome Analyses.</title>
        <authorList>
            <person name="Imhoff J.F."/>
            <person name="Rahn T."/>
            <person name="Kunzel S."/>
            <person name="Keller A."/>
            <person name="Neulinger S.C."/>
        </authorList>
    </citation>
    <scope>NUCLEOTIDE SEQUENCE</scope>
    <source>
        <strain evidence="15">DSM 11080</strain>
    </source>
</reference>
<keyword evidence="8 13" id="KW-0547">Nucleotide-binding</keyword>
<sequence>MPSSARKFSSLCRLGGHFDRACKDHGSASQRSTTGTQPPLNGDPLAQPQWRLRLEPERIWYQGHWLGPVLAPLAWLYCRIAALRRRAYQQGWLRSFSVSVPVIVVGNLTVGGTGKTPLVLWMAEYLSGRGYRPGIALRGYRAQRSVAEGPQQVAPDADPLRFGDEAVLLAKRSHCPVVAGRDRVAAAKVLADQCGCDLVLTDDGLQHYRLRRQLEILVLDGERRLGNGRCLPAGPLREPQERLATADLVVVNGDANDGHHISLAPGAAVNLQDSSLQRPLRSFADETLTAVAGIGHPQRFFRMLEDLGLSVRPIAYPDHHAFRASDLEHWPPGPVLMTEKDAVKCQRFARPEHWFVPVTAVPSATFVAALDRALAGIKRSDAAKPR</sequence>
<comment type="pathway">
    <text evidence="2 13">Glycolipid biosynthesis; lipid IV(A) biosynthesis; lipid IV(A) from (3R)-3-hydroxytetradecanoyl-[acyl-carrier-protein] and UDP-N-acetyl-alpha-D-glucosamine: step 6/6.</text>
</comment>
<dbReference type="SUPFAM" id="SSF52540">
    <property type="entry name" value="P-loop containing nucleoside triphosphate hydrolases"/>
    <property type="match status" value="1"/>
</dbReference>
<feature type="region of interest" description="Disordered" evidence="14">
    <location>
        <begin position="24"/>
        <end position="46"/>
    </location>
</feature>
<dbReference type="GO" id="GO:0009244">
    <property type="term" value="P:lipopolysaccharide core region biosynthetic process"/>
    <property type="evidence" value="ECO:0007669"/>
    <property type="project" value="TreeGrafter"/>
</dbReference>
<keyword evidence="11 13" id="KW-0443">Lipid metabolism</keyword>
<evidence type="ECO:0000256" key="10">
    <source>
        <dbReference type="ARBA" id="ARBA00022840"/>
    </source>
</evidence>
<dbReference type="NCBIfam" id="TIGR00682">
    <property type="entry name" value="lpxK"/>
    <property type="match status" value="1"/>
</dbReference>
<keyword evidence="9 13" id="KW-0418">Kinase</keyword>
<dbReference type="EMBL" id="NRSJ01000041">
    <property type="protein sequence ID" value="MBK1706409.1"/>
    <property type="molecule type" value="Genomic_DNA"/>
</dbReference>
<keyword evidence="5 13" id="KW-0444">Lipid biosynthesis</keyword>
<reference evidence="15" key="1">
    <citation type="submission" date="2017-08" db="EMBL/GenBank/DDBJ databases">
        <authorList>
            <person name="Imhoff J.F."/>
            <person name="Rahn T."/>
            <person name="Kuenzel S."/>
            <person name="Neulinger S.C."/>
        </authorList>
    </citation>
    <scope>NUCLEOTIDE SEQUENCE</scope>
    <source>
        <strain evidence="15">DSM 11080</strain>
    </source>
</reference>
<protein>
    <recommendedName>
        <fullName evidence="4 13">Tetraacyldisaccharide 4'-kinase</fullName>
        <ecNumber evidence="3 13">2.7.1.130</ecNumber>
    </recommendedName>
    <alternativeName>
        <fullName evidence="12 13">Lipid A 4'-kinase</fullName>
    </alternativeName>
</protein>
<gene>
    <name evidence="13" type="primary">lpxK</name>
    <name evidence="15" type="ORF">CKO40_18095</name>
</gene>
<keyword evidence="6 13" id="KW-0441">Lipid A biosynthesis</keyword>
<evidence type="ECO:0000313" key="15">
    <source>
        <dbReference type="EMBL" id="MBK1706409.1"/>
    </source>
</evidence>
<evidence type="ECO:0000313" key="16">
    <source>
        <dbReference type="Proteomes" id="UP001296776"/>
    </source>
</evidence>
<dbReference type="Pfam" id="PF02606">
    <property type="entry name" value="LpxK"/>
    <property type="match status" value="1"/>
</dbReference>
<comment type="similarity">
    <text evidence="13">Belongs to the LpxK family.</text>
</comment>
<dbReference type="PANTHER" id="PTHR42724">
    <property type="entry name" value="TETRAACYLDISACCHARIDE 4'-KINASE"/>
    <property type="match status" value="1"/>
</dbReference>
<evidence type="ECO:0000256" key="6">
    <source>
        <dbReference type="ARBA" id="ARBA00022556"/>
    </source>
</evidence>
<keyword evidence="7 13" id="KW-0808">Transferase</keyword>
<evidence type="ECO:0000256" key="7">
    <source>
        <dbReference type="ARBA" id="ARBA00022679"/>
    </source>
</evidence>
<comment type="caution">
    <text evidence="15">The sequence shown here is derived from an EMBL/GenBank/DDBJ whole genome shotgun (WGS) entry which is preliminary data.</text>
</comment>
<dbReference type="InterPro" id="IPR003758">
    <property type="entry name" value="LpxK"/>
</dbReference>
<evidence type="ECO:0000256" key="2">
    <source>
        <dbReference type="ARBA" id="ARBA00004870"/>
    </source>
</evidence>
<evidence type="ECO:0000256" key="1">
    <source>
        <dbReference type="ARBA" id="ARBA00002274"/>
    </source>
</evidence>